<dbReference type="PATRIC" id="fig|1434117.4.peg.2849"/>
<dbReference type="Pfam" id="PF00561">
    <property type="entry name" value="Abhydrolase_1"/>
    <property type="match status" value="1"/>
</dbReference>
<dbReference type="PANTHER" id="PTHR43433">
    <property type="entry name" value="HYDROLASE, ALPHA/BETA FOLD FAMILY PROTEIN"/>
    <property type="match status" value="1"/>
</dbReference>
<evidence type="ECO:0000256" key="1">
    <source>
        <dbReference type="SAM" id="Phobius"/>
    </source>
</evidence>
<keyword evidence="1" id="KW-0472">Membrane</keyword>
<dbReference type="AlphaFoldDB" id="A0A0E3LFR4"/>
<keyword evidence="1" id="KW-1133">Transmembrane helix</keyword>
<dbReference type="PANTHER" id="PTHR43433:SF5">
    <property type="entry name" value="AB HYDROLASE-1 DOMAIN-CONTAINING PROTEIN"/>
    <property type="match status" value="1"/>
</dbReference>
<dbReference type="EMBL" id="CP009509">
    <property type="protein sequence ID" value="AKB41226.1"/>
    <property type="molecule type" value="Genomic_DNA"/>
</dbReference>
<accession>A0A0E3LFR4</accession>
<dbReference type="GO" id="GO:0004806">
    <property type="term" value="F:triacylglycerol lipase activity"/>
    <property type="evidence" value="ECO:0007669"/>
    <property type="project" value="TreeGrafter"/>
</dbReference>
<dbReference type="InterPro" id="IPR029058">
    <property type="entry name" value="AB_hydrolase_fold"/>
</dbReference>
<reference evidence="3 4" key="1">
    <citation type="submission" date="2014-07" db="EMBL/GenBank/DDBJ databases">
        <title>Methanogenic archaea and the global carbon cycle.</title>
        <authorList>
            <person name="Henriksen J.R."/>
            <person name="Luke J."/>
            <person name="Reinhart S."/>
            <person name="Benedict M.N."/>
            <person name="Youngblut N.D."/>
            <person name="Metcalf M.E."/>
            <person name="Whitaker R.J."/>
            <person name="Metcalf W.W."/>
        </authorList>
    </citation>
    <scope>NUCLEOTIDE SEQUENCE [LARGE SCALE GENOMIC DNA]</scope>
    <source>
        <strain evidence="3 4">WWM610</strain>
    </source>
</reference>
<dbReference type="Proteomes" id="UP000033058">
    <property type="component" value="Chromosome"/>
</dbReference>
<gene>
    <name evidence="3" type="ORF">MSMAW_2235</name>
</gene>
<evidence type="ECO:0000259" key="2">
    <source>
        <dbReference type="Pfam" id="PF00561"/>
    </source>
</evidence>
<dbReference type="GO" id="GO:0046503">
    <property type="term" value="P:glycerolipid catabolic process"/>
    <property type="evidence" value="ECO:0007669"/>
    <property type="project" value="TreeGrafter"/>
</dbReference>
<evidence type="ECO:0000313" key="3">
    <source>
        <dbReference type="EMBL" id="AKB41226.1"/>
    </source>
</evidence>
<dbReference type="SUPFAM" id="SSF53474">
    <property type="entry name" value="alpha/beta-Hydrolases"/>
    <property type="match status" value="1"/>
</dbReference>
<dbReference type="InterPro" id="IPR050471">
    <property type="entry name" value="AB_hydrolase"/>
</dbReference>
<feature type="transmembrane region" description="Helical" evidence="1">
    <location>
        <begin position="28"/>
        <end position="52"/>
    </location>
</feature>
<dbReference type="Gene3D" id="3.40.50.1820">
    <property type="entry name" value="alpha/beta hydrolase"/>
    <property type="match status" value="1"/>
</dbReference>
<keyword evidence="1" id="KW-0812">Transmembrane</keyword>
<feature type="domain" description="AB hydrolase-1" evidence="2">
    <location>
        <begin position="90"/>
        <end position="323"/>
    </location>
</feature>
<organism evidence="3 4">
    <name type="scientific">Methanosarcina mazei WWM610</name>
    <dbReference type="NCBI Taxonomy" id="1434117"/>
    <lineage>
        <taxon>Archaea</taxon>
        <taxon>Methanobacteriati</taxon>
        <taxon>Methanobacteriota</taxon>
        <taxon>Stenosarchaea group</taxon>
        <taxon>Methanomicrobia</taxon>
        <taxon>Methanosarcinales</taxon>
        <taxon>Methanosarcinaceae</taxon>
        <taxon>Methanosarcina</taxon>
    </lineage>
</organism>
<dbReference type="PRINTS" id="PR00111">
    <property type="entry name" value="ABHYDROLASE"/>
</dbReference>
<evidence type="ECO:0000313" key="4">
    <source>
        <dbReference type="Proteomes" id="UP000033058"/>
    </source>
</evidence>
<dbReference type="HOGENOM" id="CLU_020336_49_1_2"/>
<proteinExistence type="predicted"/>
<name>A0A0E3LFR4_METMZ</name>
<protein>
    <submittedName>
        <fullName evidence="3">Aromatic hydrocarbon catabolism protein</fullName>
    </submittedName>
</protein>
<dbReference type="InterPro" id="IPR000073">
    <property type="entry name" value="AB_hydrolase_1"/>
</dbReference>
<sequence>MDLSPGYSDYKLEVVFLKEVKKKSRNILLRNILLILLAFLICSAIILIALTYPKYHETMTEAEEQLLADSTILKTEYGDIEYTVEGEGTPILLLHGAGGGYDQGLWAGKVFFGDGYKFISVSRYGYLWSSIPDNASIESQAAAYKTLLDNLSIDKVIVVGVSAGGPSATQFANDYPDRCSALILISAVSMGPAPGDQDPFYVSIIHIIQQSDYAYWLLTRFFQPAVLDLMGIPTQVYETFNPEQKELAQEMLDIMHPMSQRYRGTVNDEKMIEFYTVPTDNLGAPALIIHAKDDALVSYKHAENAHSKINQSQLVLYNTGGHGMLSQMNGTRVLVKEFLNESTY</sequence>